<keyword evidence="2" id="KW-1185">Reference proteome</keyword>
<proteinExistence type="predicted"/>
<name>A0ACC3NWP8_9PEZI</name>
<dbReference type="Proteomes" id="UP001281147">
    <property type="component" value="Unassembled WGS sequence"/>
</dbReference>
<reference evidence="1" key="1">
    <citation type="submission" date="2023-07" db="EMBL/GenBank/DDBJ databases">
        <title>Black Yeasts Isolated from many extreme environments.</title>
        <authorList>
            <person name="Coleine C."/>
            <person name="Stajich J.E."/>
            <person name="Selbmann L."/>
        </authorList>
    </citation>
    <scope>NUCLEOTIDE SEQUENCE</scope>
    <source>
        <strain evidence="1">CCFEE 5714</strain>
    </source>
</reference>
<gene>
    <name evidence="1" type="ORF">LTR37_001313</name>
</gene>
<organism evidence="1 2">
    <name type="scientific">Vermiconidia calcicola</name>
    <dbReference type="NCBI Taxonomy" id="1690605"/>
    <lineage>
        <taxon>Eukaryota</taxon>
        <taxon>Fungi</taxon>
        <taxon>Dikarya</taxon>
        <taxon>Ascomycota</taxon>
        <taxon>Pezizomycotina</taxon>
        <taxon>Dothideomycetes</taxon>
        <taxon>Dothideomycetidae</taxon>
        <taxon>Mycosphaerellales</taxon>
        <taxon>Extremaceae</taxon>
        <taxon>Vermiconidia</taxon>
    </lineage>
</organism>
<evidence type="ECO:0000313" key="2">
    <source>
        <dbReference type="Proteomes" id="UP001281147"/>
    </source>
</evidence>
<comment type="caution">
    <text evidence="1">The sequence shown here is derived from an EMBL/GenBank/DDBJ whole genome shotgun (WGS) entry which is preliminary data.</text>
</comment>
<sequence length="460" mass="52171">MATPIELADRLNNISLSADQQGSSTAVHSRTHILSFKYPDADLLPDDSMTPYLEPPAKLEQRHLPEQDSCNAKTVGIRFFAVLKVSEQPAHLGTASYGISRQLVEAVDRLRSRTVHSWLHMEWRRLVSGVNRPQWLDVLDNLVTRSSDRAFFAVRKNFLTTHPDETINMEEAQWESLWHSRPPRCAEELFFERLQPVTTEDAAGLRTGGDKPLHLTLPCGHDVYIRKIQILALTSEACLVQECSTCGQRILQPEDDFELDLRAEYDSAESYKQRNQTWLELDELDYSRQKPLKVSTVAISQALEAALESCDMPTTLCPPSLNPVIYPETQQAFSESKRNYGGTPYSITTSALELYRGLSNLASDDGAGEISSKIIAKGPGPLDFCEFRKLWLTRAVNFLSHRRCRRKSADHEGVHEHLDGLYYRIEWIGSDDGELDDSDEEGEYEKKLHEVEVMMDGMEL</sequence>
<dbReference type="EMBL" id="JAUTXU010000006">
    <property type="protein sequence ID" value="KAK3724188.1"/>
    <property type="molecule type" value="Genomic_DNA"/>
</dbReference>
<accession>A0ACC3NWP8</accession>
<protein>
    <submittedName>
        <fullName evidence="1">Uncharacterized protein</fullName>
    </submittedName>
</protein>
<evidence type="ECO:0000313" key="1">
    <source>
        <dbReference type="EMBL" id="KAK3724188.1"/>
    </source>
</evidence>